<dbReference type="InterPro" id="IPR001611">
    <property type="entry name" value="Leu-rich_rpt"/>
</dbReference>
<dbReference type="AlphaFoldDB" id="A0A0F9N9X2"/>
<dbReference type="GO" id="GO:0005737">
    <property type="term" value="C:cytoplasm"/>
    <property type="evidence" value="ECO:0007669"/>
    <property type="project" value="TreeGrafter"/>
</dbReference>
<dbReference type="EMBL" id="LAZR01003626">
    <property type="protein sequence ID" value="KKN16310.1"/>
    <property type="molecule type" value="Genomic_DNA"/>
</dbReference>
<feature type="domain" description="Disease resistance R13L4/SHOC-2-like LRR" evidence="3">
    <location>
        <begin position="162"/>
        <end position="260"/>
    </location>
</feature>
<protein>
    <recommendedName>
        <fullName evidence="3">Disease resistance R13L4/SHOC-2-like LRR domain-containing protein</fullName>
    </recommendedName>
</protein>
<accession>A0A0F9N9X2</accession>
<comment type="caution">
    <text evidence="4">The sequence shown here is derived from an EMBL/GenBank/DDBJ whole genome shotgun (WGS) entry which is preliminary data.</text>
</comment>
<dbReference type="SMART" id="SM00369">
    <property type="entry name" value="LRR_TYP"/>
    <property type="match status" value="3"/>
</dbReference>
<evidence type="ECO:0000259" key="3">
    <source>
        <dbReference type="Pfam" id="PF23598"/>
    </source>
</evidence>
<keyword evidence="2" id="KW-0677">Repeat</keyword>
<organism evidence="4">
    <name type="scientific">marine sediment metagenome</name>
    <dbReference type="NCBI Taxonomy" id="412755"/>
    <lineage>
        <taxon>unclassified sequences</taxon>
        <taxon>metagenomes</taxon>
        <taxon>ecological metagenomes</taxon>
    </lineage>
</organism>
<dbReference type="InterPro" id="IPR055414">
    <property type="entry name" value="LRR_R13L4/SHOC2-like"/>
</dbReference>
<keyword evidence="1" id="KW-0433">Leucine-rich repeat</keyword>
<dbReference type="SUPFAM" id="SSF52058">
    <property type="entry name" value="L domain-like"/>
    <property type="match status" value="1"/>
</dbReference>
<dbReference type="PANTHER" id="PTHR48051">
    <property type="match status" value="1"/>
</dbReference>
<dbReference type="SMART" id="SM00364">
    <property type="entry name" value="LRR_BAC"/>
    <property type="match status" value="3"/>
</dbReference>
<dbReference type="PANTHER" id="PTHR48051:SF1">
    <property type="entry name" value="RAS SUPPRESSOR PROTEIN 1"/>
    <property type="match status" value="1"/>
</dbReference>
<dbReference type="InterPro" id="IPR003591">
    <property type="entry name" value="Leu-rich_rpt_typical-subtyp"/>
</dbReference>
<name>A0A0F9N9X2_9ZZZZ</name>
<gene>
    <name evidence="4" type="ORF">LCGC14_0977170</name>
</gene>
<sequence>MARMDVEILDDDEEADIAGSMLEACGIFSPDFYKNEKILTRENFEKNYKILEKMVQVRHPMRSAYFVIGYFTLLTGSKISEKLRQDIFEVARWEHEEGYWKDAGFALKRRIYLEDFQEKILIHNPGQKLHTSRFKYSEKDFVDSKVIVGINQFQDYCEHRKIQDIKHINLDGWNLKSIPEEIFELRNLKSLSLEFNQLTEIPDEISNLTSLTRLYLNYNSLERLPESIGRLSSLKSLSLIHNNISHLPKSLKDLENLNHIYVRGTNIAQAPDFLKNAELDELNKTIYL</sequence>
<dbReference type="Gene3D" id="3.80.10.10">
    <property type="entry name" value="Ribonuclease Inhibitor"/>
    <property type="match status" value="1"/>
</dbReference>
<dbReference type="InterPro" id="IPR032675">
    <property type="entry name" value="LRR_dom_sf"/>
</dbReference>
<evidence type="ECO:0000256" key="1">
    <source>
        <dbReference type="ARBA" id="ARBA00022614"/>
    </source>
</evidence>
<dbReference type="InterPro" id="IPR050216">
    <property type="entry name" value="LRR_domain-containing"/>
</dbReference>
<dbReference type="PROSITE" id="PS51450">
    <property type="entry name" value="LRR"/>
    <property type="match status" value="2"/>
</dbReference>
<evidence type="ECO:0000256" key="2">
    <source>
        <dbReference type="ARBA" id="ARBA00022737"/>
    </source>
</evidence>
<evidence type="ECO:0000313" key="4">
    <source>
        <dbReference type="EMBL" id="KKN16310.1"/>
    </source>
</evidence>
<dbReference type="Pfam" id="PF23598">
    <property type="entry name" value="LRR_14"/>
    <property type="match status" value="1"/>
</dbReference>
<proteinExistence type="predicted"/>
<reference evidence="4" key="1">
    <citation type="journal article" date="2015" name="Nature">
        <title>Complex archaea that bridge the gap between prokaryotes and eukaryotes.</title>
        <authorList>
            <person name="Spang A."/>
            <person name="Saw J.H."/>
            <person name="Jorgensen S.L."/>
            <person name="Zaremba-Niedzwiedzka K."/>
            <person name="Martijn J."/>
            <person name="Lind A.E."/>
            <person name="van Eijk R."/>
            <person name="Schleper C."/>
            <person name="Guy L."/>
            <person name="Ettema T.J."/>
        </authorList>
    </citation>
    <scope>NUCLEOTIDE SEQUENCE</scope>
</reference>